<dbReference type="GO" id="GO:0005783">
    <property type="term" value="C:endoplasmic reticulum"/>
    <property type="evidence" value="ECO:0007669"/>
    <property type="project" value="TreeGrafter"/>
</dbReference>
<sequence length="406" mass="45102">MMDEPPKHRPPNTSFKQQRLKAWQPILTAKSVLPTFFILGILFAPLGGLLVWRNGQVTEMSFEYTDCESAITPTNITDVSFVHSSPVDFIRPTYIISDANRTVDPAEGSPVGTEPHSYKVKRCTVDLNIPVDFQPPVMMYYKLTNFFQNHRKYTKSLDYKQLAGQITNIEEINGRKGCNFLPGDTELIYPCGLIANSLFNDTIFGLAAALPEAGQPALPDYLFSNKGIASPSDKGKFSKYGYTDLTSILPPKNWRDRFPKGVYSDAFPPPDISTDEHFQVWMRTAGWSTFLKTYGRGDTVLPKGKYQIQIDMNFPIKTYGGKKFIVISTIGATGGRNNFLGIGYIVVAVLCAGLGVIFTAFHIAKPRIIGDHSKISFGGEATAHTRAPNRADDAGGNRIRSRYEDD</sequence>
<comment type="caution">
    <text evidence="9">The sequence shown here is derived from an EMBL/GenBank/DDBJ whole genome shotgun (WGS) entry which is preliminary data.</text>
</comment>
<evidence type="ECO:0000256" key="2">
    <source>
        <dbReference type="ARBA" id="ARBA00009457"/>
    </source>
</evidence>
<evidence type="ECO:0000313" key="10">
    <source>
        <dbReference type="Proteomes" id="UP001194580"/>
    </source>
</evidence>
<dbReference type="GO" id="GO:0005886">
    <property type="term" value="C:plasma membrane"/>
    <property type="evidence" value="ECO:0007669"/>
    <property type="project" value="TreeGrafter"/>
</dbReference>
<name>A0AAD4DKT8_9FUNG</name>
<reference evidence="9" key="1">
    <citation type="journal article" date="2020" name="Fungal Divers.">
        <title>Resolving the Mortierellaceae phylogeny through synthesis of multi-gene phylogenetics and phylogenomics.</title>
        <authorList>
            <person name="Vandepol N."/>
            <person name="Liber J."/>
            <person name="Desiro A."/>
            <person name="Na H."/>
            <person name="Kennedy M."/>
            <person name="Barry K."/>
            <person name="Grigoriev I.V."/>
            <person name="Miller A.N."/>
            <person name="O'Donnell K."/>
            <person name="Stajich J.E."/>
            <person name="Bonito G."/>
        </authorList>
    </citation>
    <scope>NUCLEOTIDE SEQUENCE</scope>
    <source>
        <strain evidence="9">NRRL 28262</strain>
    </source>
</reference>
<feature type="region of interest" description="Disordered" evidence="7">
    <location>
        <begin position="381"/>
        <end position="406"/>
    </location>
</feature>
<comment type="subcellular location">
    <subcellularLocation>
        <location evidence="1">Membrane</location>
        <topology evidence="1">Multi-pass membrane protein</topology>
    </subcellularLocation>
</comment>
<keyword evidence="10" id="KW-1185">Reference proteome</keyword>
<dbReference type="EMBL" id="JAAAIL010000055">
    <property type="protein sequence ID" value="KAG0280625.1"/>
    <property type="molecule type" value="Genomic_DNA"/>
</dbReference>
<protein>
    <submittedName>
        <fullName evidence="9">Uncharacterized protein</fullName>
    </submittedName>
</protein>
<keyword evidence="4 8" id="KW-1133">Transmembrane helix</keyword>
<feature type="compositionally biased region" description="Basic and acidic residues" evidence="7">
    <location>
        <begin position="389"/>
        <end position="406"/>
    </location>
</feature>
<organism evidence="9 10">
    <name type="scientific">Linnemannia exigua</name>
    <dbReference type="NCBI Taxonomy" id="604196"/>
    <lineage>
        <taxon>Eukaryota</taxon>
        <taxon>Fungi</taxon>
        <taxon>Fungi incertae sedis</taxon>
        <taxon>Mucoromycota</taxon>
        <taxon>Mortierellomycotina</taxon>
        <taxon>Mortierellomycetes</taxon>
        <taxon>Mortierellales</taxon>
        <taxon>Mortierellaceae</taxon>
        <taxon>Linnemannia</taxon>
    </lineage>
</organism>
<dbReference type="Pfam" id="PF03381">
    <property type="entry name" value="CDC50"/>
    <property type="match status" value="1"/>
</dbReference>
<dbReference type="PANTHER" id="PTHR10926">
    <property type="entry name" value="CELL CYCLE CONTROL PROTEIN 50"/>
    <property type="match status" value="1"/>
</dbReference>
<dbReference type="GO" id="GO:0045332">
    <property type="term" value="P:phospholipid translocation"/>
    <property type="evidence" value="ECO:0007669"/>
    <property type="project" value="UniProtKB-UniRule"/>
</dbReference>
<dbReference type="Proteomes" id="UP001194580">
    <property type="component" value="Unassembled WGS sequence"/>
</dbReference>
<proteinExistence type="inferred from homology"/>
<feature type="transmembrane region" description="Helical" evidence="8">
    <location>
        <begin position="342"/>
        <end position="364"/>
    </location>
</feature>
<evidence type="ECO:0000256" key="6">
    <source>
        <dbReference type="PIRNR" id="PIRNR015840"/>
    </source>
</evidence>
<dbReference type="PIRSF" id="PIRSF015840">
    <property type="entry name" value="DUF284_TM_euk"/>
    <property type="match status" value="1"/>
</dbReference>
<gene>
    <name evidence="9" type="ORF">BGZ95_009366</name>
</gene>
<keyword evidence="5 6" id="KW-0472">Membrane</keyword>
<dbReference type="AlphaFoldDB" id="A0AAD4DKT8"/>
<evidence type="ECO:0000256" key="7">
    <source>
        <dbReference type="SAM" id="MobiDB-lite"/>
    </source>
</evidence>
<evidence type="ECO:0000256" key="5">
    <source>
        <dbReference type="ARBA" id="ARBA00023136"/>
    </source>
</evidence>
<accession>A0AAD4DKT8</accession>
<dbReference type="GO" id="GO:0005794">
    <property type="term" value="C:Golgi apparatus"/>
    <property type="evidence" value="ECO:0007669"/>
    <property type="project" value="TreeGrafter"/>
</dbReference>
<comment type="similarity">
    <text evidence="2 6">Belongs to the CDC50/LEM3 family.</text>
</comment>
<evidence type="ECO:0000256" key="8">
    <source>
        <dbReference type="SAM" id="Phobius"/>
    </source>
</evidence>
<evidence type="ECO:0000313" key="9">
    <source>
        <dbReference type="EMBL" id="KAG0280625.1"/>
    </source>
</evidence>
<dbReference type="InterPro" id="IPR005045">
    <property type="entry name" value="CDC50/LEM3_fam"/>
</dbReference>
<dbReference type="PANTHER" id="PTHR10926:SF0">
    <property type="entry name" value="CDC50, ISOFORM A"/>
    <property type="match status" value="1"/>
</dbReference>
<evidence type="ECO:0000256" key="4">
    <source>
        <dbReference type="ARBA" id="ARBA00022989"/>
    </source>
</evidence>
<evidence type="ECO:0000256" key="3">
    <source>
        <dbReference type="ARBA" id="ARBA00022692"/>
    </source>
</evidence>
<evidence type="ECO:0000256" key="1">
    <source>
        <dbReference type="ARBA" id="ARBA00004141"/>
    </source>
</evidence>
<feature type="transmembrane region" description="Helical" evidence="8">
    <location>
        <begin position="31"/>
        <end position="52"/>
    </location>
</feature>
<keyword evidence="3 8" id="KW-0812">Transmembrane</keyword>